<geneLocation type="plasmid" evidence="1 2">
    <name>unnamed1</name>
</geneLocation>
<organism evidence="1 2">
    <name type="scientific">Paenibacillus sonchi</name>
    <dbReference type="NCBI Taxonomy" id="373687"/>
    <lineage>
        <taxon>Bacteria</taxon>
        <taxon>Bacillati</taxon>
        <taxon>Bacillota</taxon>
        <taxon>Bacilli</taxon>
        <taxon>Bacillales</taxon>
        <taxon>Paenibacillaceae</taxon>
        <taxon>Paenibacillus</taxon>
        <taxon>Paenibacillus sonchi group</taxon>
    </lineage>
</organism>
<name>A0A974SHE2_9BACL</name>
<evidence type="ECO:0000313" key="1">
    <source>
        <dbReference type="EMBL" id="QQZ64570.1"/>
    </source>
</evidence>
<dbReference type="KEGG" id="pson:JI735_34640"/>
<gene>
    <name evidence="1" type="ORF">JI735_34640</name>
</gene>
<evidence type="ECO:0000313" key="2">
    <source>
        <dbReference type="Proteomes" id="UP000595841"/>
    </source>
</evidence>
<sequence length="150" mass="17431">MKTEVILHSGIYRFKWPYLTGHLVPNDAGEVTVYNCDVEMRVGQDEDLQEGKLVTIIITSYSPPGVQNRIEHIATKIRLAFFDYIFHEHHYEKPIVPEESIRWIEQHLFSKGSSPGDTSHDQSLEVTMQWDAKKHAYYSPAWKNAPIIYN</sequence>
<proteinExistence type="predicted"/>
<dbReference type="Proteomes" id="UP000595841">
    <property type="component" value="Plasmid unnamed1"/>
</dbReference>
<keyword evidence="2" id="KW-1185">Reference proteome</keyword>
<dbReference type="RefSeq" id="WP_039832863.1">
    <property type="nucleotide sequence ID" value="NZ_CP068596.1"/>
</dbReference>
<dbReference type="AlphaFoldDB" id="A0A974SHE2"/>
<keyword evidence="1" id="KW-0614">Plasmid</keyword>
<protein>
    <submittedName>
        <fullName evidence="1">Uncharacterized protein</fullName>
    </submittedName>
</protein>
<accession>A0A974SHE2</accession>
<reference evidence="1 2" key="1">
    <citation type="submission" date="2021-01" db="EMBL/GenBank/DDBJ databases">
        <title>Whole genome sequence of Paenibacillus sonchi LMG 24727 for comparative genomics.</title>
        <authorList>
            <person name="Lee G."/>
            <person name="Kim M.-J."/>
            <person name="Lim K."/>
            <person name="Shin J.-H."/>
        </authorList>
    </citation>
    <scope>NUCLEOTIDE SEQUENCE [LARGE SCALE GENOMIC DNA]</scope>
    <source>
        <strain evidence="1 2">LMG 24727</strain>
        <plasmid evidence="1 2">unnamed1</plasmid>
    </source>
</reference>
<dbReference type="EMBL" id="CP068596">
    <property type="protein sequence ID" value="QQZ64570.1"/>
    <property type="molecule type" value="Genomic_DNA"/>
</dbReference>